<evidence type="ECO:0000313" key="3">
    <source>
        <dbReference type="Proteomes" id="UP000251714"/>
    </source>
</evidence>
<organism evidence="2 3">
    <name type="scientific">Gibberella intermedia</name>
    <name type="common">Bulb rot disease fungus</name>
    <name type="synonym">Fusarium proliferatum</name>
    <dbReference type="NCBI Taxonomy" id="948311"/>
    <lineage>
        <taxon>Eukaryota</taxon>
        <taxon>Fungi</taxon>
        <taxon>Dikarya</taxon>
        <taxon>Ascomycota</taxon>
        <taxon>Pezizomycotina</taxon>
        <taxon>Sordariomycetes</taxon>
        <taxon>Hypocreomycetidae</taxon>
        <taxon>Hypocreales</taxon>
        <taxon>Nectriaceae</taxon>
        <taxon>Fusarium</taxon>
        <taxon>Fusarium fujikuroi species complex</taxon>
    </lineage>
</organism>
<protein>
    <submittedName>
        <fullName evidence="2">Uncharacterized protein</fullName>
    </submittedName>
</protein>
<comment type="caution">
    <text evidence="2">The sequence shown here is derived from an EMBL/GenBank/DDBJ whole genome shotgun (WGS) entry which is preliminary data.</text>
</comment>
<proteinExistence type="predicted"/>
<sequence length="548" mass="60364">MASLNPTQYGRYGHPISLGADQESTSTPPVPPSEEERRGYFHGLPSSPLLVARSSAAAWSRLNYSGSPEKKKMAVATGHAIQQPWNEPNSPLQGSIMKALENLNWTAIDILSIRFNKHLTGEKVGQVTMLFTVPENSTTFNQGYEAVCTCKSILENMGLGDVEVEMKEGKLFRSISAPLSPPEGVQGQQPLPLHNGRLLPGPLASVADYKYRFNFTEYIGTNIAALDNRQKEGTKGLYLRDSQDSTTTYALTCRHVAYNKEQPVDNSQVKQESPEITQPGQITFDDMQSSFQTEDKELFRVIHGSHGGNVQKETYLEQQQLNKINFTKLQAYKPLFEDQRADQKFSAFGHVDFSPPFRVSEGRLMDWALVKLVQDKHTTELSQLRNKLPVTGLFGEILESKGVYDTIGFQLNSEVTIGPDVMSLKDLEAEIQAGDSPRGLIGMMHGGKSGFSIGSINGIRSVVRESIDGALFTSQAWCTIGLDDSAFSKCGDSGSVIFDIHGRVMLLLTSGVRRNNSNTTEVDTAYSTPLVSVLHDMRSYGYGLDLAC</sequence>
<reference evidence="2 3" key="1">
    <citation type="submission" date="2017-12" db="EMBL/GenBank/DDBJ databases">
        <title>Genome sequence of the mycotoxigenic crop pathogen Fusarium proliferatum, strain ITEM 2341 from Date Palm.</title>
        <authorList>
            <person name="Almiman B.F."/>
            <person name="Shittu T.A."/>
            <person name="Muthumeenakshi S."/>
            <person name="Baroncelli R."/>
            <person name="Sreenivasaprasada S."/>
        </authorList>
    </citation>
    <scope>NUCLEOTIDE SEQUENCE [LARGE SCALE GENOMIC DNA]</scope>
    <source>
        <strain evidence="2 3">ITEM 2341</strain>
    </source>
</reference>
<evidence type="ECO:0000313" key="2">
    <source>
        <dbReference type="EMBL" id="RBA18142.1"/>
    </source>
</evidence>
<evidence type="ECO:0000256" key="1">
    <source>
        <dbReference type="SAM" id="MobiDB-lite"/>
    </source>
</evidence>
<name>A0A365NBS1_GIBIN</name>
<feature type="region of interest" description="Disordered" evidence="1">
    <location>
        <begin position="1"/>
        <end position="42"/>
    </location>
</feature>
<dbReference type="EMBL" id="PKMI01000015">
    <property type="protein sequence ID" value="RBA18142.1"/>
    <property type="molecule type" value="Genomic_DNA"/>
</dbReference>
<dbReference type="Proteomes" id="UP000251714">
    <property type="component" value="Unassembled WGS sequence"/>
</dbReference>
<dbReference type="AlphaFoldDB" id="A0A365NBS1"/>
<gene>
    <name evidence="2" type="ORF">FPRO05_11158</name>
</gene>
<accession>A0A365NBS1</accession>